<dbReference type="EMBL" id="LT629777">
    <property type="protein sequence ID" value="SDS09246.1"/>
    <property type="molecule type" value="Genomic_DNA"/>
</dbReference>
<accession>A0A1H1PD98</accession>
<feature type="compositionally biased region" description="Basic and acidic residues" evidence="1">
    <location>
        <begin position="143"/>
        <end position="159"/>
    </location>
</feature>
<dbReference type="AlphaFoldDB" id="A0A1H1PD98"/>
<organism evidence="2 3">
    <name type="scientific">Pseudomonas asplenii</name>
    <dbReference type="NCBI Taxonomy" id="53407"/>
    <lineage>
        <taxon>Bacteria</taxon>
        <taxon>Pseudomonadati</taxon>
        <taxon>Pseudomonadota</taxon>
        <taxon>Gammaproteobacteria</taxon>
        <taxon>Pseudomonadales</taxon>
        <taxon>Pseudomonadaceae</taxon>
        <taxon>Pseudomonas</taxon>
    </lineage>
</organism>
<keyword evidence="3" id="KW-1185">Reference proteome</keyword>
<evidence type="ECO:0000313" key="3">
    <source>
        <dbReference type="Proteomes" id="UP000199524"/>
    </source>
</evidence>
<feature type="region of interest" description="Disordered" evidence="1">
    <location>
        <begin position="1"/>
        <end position="31"/>
    </location>
</feature>
<feature type="compositionally biased region" description="Basic and acidic residues" evidence="1">
    <location>
        <begin position="1"/>
        <end position="15"/>
    </location>
</feature>
<dbReference type="GeneID" id="300205536"/>
<dbReference type="RefSeq" id="WP_090202129.1">
    <property type="nucleotide sequence ID" value="NZ_LT629777.1"/>
</dbReference>
<proteinExistence type="predicted"/>
<feature type="region of interest" description="Disordered" evidence="1">
    <location>
        <begin position="138"/>
        <end position="177"/>
    </location>
</feature>
<name>A0A1H1PD98_9PSED</name>
<evidence type="ECO:0000256" key="1">
    <source>
        <dbReference type="SAM" id="MobiDB-lite"/>
    </source>
</evidence>
<dbReference type="Proteomes" id="UP000199524">
    <property type="component" value="Chromosome I"/>
</dbReference>
<evidence type="ECO:0000313" key="2">
    <source>
        <dbReference type="EMBL" id="SDS09246.1"/>
    </source>
</evidence>
<sequence>MFDRRTDAERARDEQDQLEWMRMQQEEADRKTAALKAELERMKAAAESGSGQKNVRGSVTKALLPRIEILREATRLGTPITQQQEMLERAGIVVSYNSLRKFIQKFLAREYREFLANVRTTGADPDFGRELHPEVISKNTPEAFDKRPAEVPNANEERGSTAGNLDLERAATPRKFL</sequence>
<protein>
    <submittedName>
        <fullName evidence="2">Uncharacterized protein</fullName>
    </submittedName>
</protein>
<gene>
    <name evidence="2" type="ORF">SAMN05216598_0487</name>
</gene>
<reference evidence="3" key="1">
    <citation type="submission" date="2016-10" db="EMBL/GenBank/DDBJ databases">
        <authorList>
            <person name="Varghese N."/>
            <person name="Submissions S."/>
        </authorList>
    </citation>
    <scope>NUCLEOTIDE SEQUENCE [LARGE SCALE GENOMIC DNA]</scope>
    <source>
        <strain evidence="3">ATCC 23835</strain>
    </source>
</reference>